<organism evidence="1 2">
    <name type="scientific">Diphasiastrum complanatum</name>
    <name type="common">Issler's clubmoss</name>
    <name type="synonym">Lycopodium complanatum</name>
    <dbReference type="NCBI Taxonomy" id="34168"/>
    <lineage>
        <taxon>Eukaryota</taxon>
        <taxon>Viridiplantae</taxon>
        <taxon>Streptophyta</taxon>
        <taxon>Embryophyta</taxon>
        <taxon>Tracheophyta</taxon>
        <taxon>Lycopodiopsida</taxon>
        <taxon>Lycopodiales</taxon>
        <taxon>Lycopodiaceae</taxon>
        <taxon>Lycopodioideae</taxon>
        <taxon>Diphasiastrum</taxon>
    </lineage>
</organism>
<gene>
    <name evidence="1" type="ORF">O6H91_15G026000</name>
</gene>
<protein>
    <submittedName>
        <fullName evidence="1">Uncharacterized protein</fullName>
    </submittedName>
</protein>
<comment type="caution">
    <text evidence="1">The sequence shown here is derived from an EMBL/GenBank/DDBJ whole genome shotgun (WGS) entry which is preliminary data.</text>
</comment>
<keyword evidence="2" id="KW-1185">Reference proteome</keyword>
<sequence>MEQLHQWRSFFESSGTDLMTVIDRAITIASLDTPRDLLLRREGFTEKLFAPSLRSPSELIELENAGSDGRDSDVLQVKDEGRNEIDDGHDRVSDPEMDDRAAYGYAEAEALSDEMEEESRQMKEILLIKDRLMNYHQSEEEEIFQSLKTLESMNISFEALRETEIGKQVNNFRKHSSKRVQSVARRLVRFWKTVVNEWYKSAGDLSAGALPGSLEENDGEFGLPSPPLDEGALLVARTTSLEMNQLFEFIDDDLSAAGSGETNSLVDDENLHTDFSQNSLNDGLQFQLPAKHKSSEFAGNKSRPIKESVELDKMKKGADIRKGPDSGPSNAFRKKEKEASRGDQGSTVNKDIFPRDKGARDSRISANNDFTTKPSNGLLQTVRRNENLVRKPDVLSKQQEKGLKHGVTEKQGTPEVMSVTDRLAAAKRRLQEGYQQAENAKKQRTVQVMELQDLPKRGPNRVKAPIQSKPNFQNHNLHLSANRV</sequence>
<evidence type="ECO:0000313" key="1">
    <source>
        <dbReference type="EMBL" id="KAJ7528931.1"/>
    </source>
</evidence>
<reference evidence="2" key="1">
    <citation type="journal article" date="2024" name="Proc. Natl. Acad. Sci. U.S.A.">
        <title>Extraordinary preservation of gene collinearity over three hundred million years revealed in homosporous lycophytes.</title>
        <authorList>
            <person name="Li C."/>
            <person name="Wickell D."/>
            <person name="Kuo L.Y."/>
            <person name="Chen X."/>
            <person name="Nie B."/>
            <person name="Liao X."/>
            <person name="Peng D."/>
            <person name="Ji J."/>
            <person name="Jenkins J."/>
            <person name="Williams M."/>
            <person name="Shu S."/>
            <person name="Plott C."/>
            <person name="Barry K."/>
            <person name="Rajasekar S."/>
            <person name="Grimwood J."/>
            <person name="Han X."/>
            <person name="Sun S."/>
            <person name="Hou Z."/>
            <person name="He W."/>
            <person name="Dai G."/>
            <person name="Sun C."/>
            <person name="Schmutz J."/>
            <person name="Leebens-Mack J.H."/>
            <person name="Li F.W."/>
            <person name="Wang L."/>
        </authorList>
    </citation>
    <scope>NUCLEOTIDE SEQUENCE [LARGE SCALE GENOMIC DNA]</scope>
    <source>
        <strain evidence="2">cv. PW_Plant_1</strain>
    </source>
</reference>
<dbReference type="EMBL" id="CM055106">
    <property type="protein sequence ID" value="KAJ7528931.1"/>
    <property type="molecule type" value="Genomic_DNA"/>
</dbReference>
<name>A0ACC2BGP7_DIPCM</name>
<accession>A0ACC2BGP7</accession>
<proteinExistence type="predicted"/>
<dbReference type="Proteomes" id="UP001162992">
    <property type="component" value="Chromosome 15"/>
</dbReference>
<evidence type="ECO:0000313" key="2">
    <source>
        <dbReference type="Proteomes" id="UP001162992"/>
    </source>
</evidence>